<feature type="domain" description="Pyruvate/ketoisovalerate oxidoreductase catalytic" evidence="2">
    <location>
        <begin position="2"/>
        <end position="56"/>
    </location>
</feature>
<dbReference type="EMBL" id="BARV01010462">
    <property type="protein sequence ID" value="GAI12588.1"/>
    <property type="molecule type" value="Genomic_DNA"/>
</dbReference>
<evidence type="ECO:0000259" key="2">
    <source>
        <dbReference type="Pfam" id="PF01558"/>
    </source>
</evidence>
<dbReference type="GO" id="GO:0016491">
    <property type="term" value="F:oxidoreductase activity"/>
    <property type="evidence" value="ECO:0007669"/>
    <property type="project" value="UniProtKB-KW"/>
</dbReference>
<feature type="non-terminal residue" evidence="3">
    <location>
        <position position="1"/>
    </location>
</feature>
<protein>
    <recommendedName>
        <fullName evidence="2">Pyruvate/ketoisovalerate oxidoreductase catalytic domain-containing protein</fullName>
    </recommendedName>
</protein>
<accession>X1L0U6</accession>
<organism evidence="3">
    <name type="scientific">marine sediment metagenome</name>
    <dbReference type="NCBI Taxonomy" id="412755"/>
    <lineage>
        <taxon>unclassified sequences</taxon>
        <taxon>metagenomes</taxon>
        <taxon>ecological metagenomes</taxon>
    </lineage>
</organism>
<dbReference type="SUPFAM" id="SSF53323">
    <property type="entry name" value="Pyruvate-ferredoxin oxidoreductase, PFOR, domain III"/>
    <property type="match status" value="1"/>
</dbReference>
<evidence type="ECO:0000313" key="3">
    <source>
        <dbReference type="EMBL" id="GAI12588.1"/>
    </source>
</evidence>
<reference evidence="3" key="1">
    <citation type="journal article" date="2014" name="Front. Microbiol.">
        <title>High frequency of phylogenetically diverse reductive dehalogenase-homologous genes in deep subseafloor sedimentary metagenomes.</title>
        <authorList>
            <person name="Kawai M."/>
            <person name="Futagami T."/>
            <person name="Toyoda A."/>
            <person name="Takaki Y."/>
            <person name="Nishi S."/>
            <person name="Hori S."/>
            <person name="Arai W."/>
            <person name="Tsubouchi T."/>
            <person name="Morono Y."/>
            <person name="Uchiyama I."/>
            <person name="Ito T."/>
            <person name="Fujiyama A."/>
            <person name="Inagaki F."/>
            <person name="Takami H."/>
        </authorList>
    </citation>
    <scope>NUCLEOTIDE SEQUENCE</scope>
    <source>
        <strain evidence="3">Expedition CK06-06</strain>
    </source>
</reference>
<dbReference type="AlphaFoldDB" id="X1L0U6"/>
<dbReference type="InterPro" id="IPR002869">
    <property type="entry name" value="Pyrv_flavodox_OxRed_cen"/>
</dbReference>
<keyword evidence="1" id="KW-0560">Oxidoreductase</keyword>
<comment type="caution">
    <text evidence="3">The sequence shown here is derived from an EMBL/GenBank/DDBJ whole genome shotgun (WGS) entry which is preliminary data.</text>
</comment>
<gene>
    <name evidence="3" type="ORF">S06H3_20237</name>
</gene>
<name>X1L0U6_9ZZZZ</name>
<dbReference type="InterPro" id="IPR019752">
    <property type="entry name" value="Pyrv/ketoisovalerate_OxRed_cat"/>
</dbReference>
<dbReference type="Gene3D" id="3.40.920.10">
    <property type="entry name" value="Pyruvate-ferredoxin oxidoreductase, PFOR, domain III"/>
    <property type="match status" value="1"/>
</dbReference>
<evidence type="ECO:0000256" key="1">
    <source>
        <dbReference type="ARBA" id="ARBA00023002"/>
    </source>
</evidence>
<dbReference type="Pfam" id="PF01558">
    <property type="entry name" value="POR"/>
    <property type="match status" value="1"/>
</dbReference>
<proteinExistence type="predicted"/>
<sequence length="77" mass="8261">QMAWRAGEERAINMAALGAIGAFCPIISSDSLVRVMAKRLPSAKVAANCLAFDEALKAAHALRLSLKSVDTKDEFEI</sequence>